<dbReference type="InterPro" id="IPR029058">
    <property type="entry name" value="AB_hydrolase_fold"/>
</dbReference>
<dbReference type="SUPFAM" id="SSF53474">
    <property type="entry name" value="alpha/beta-Hydrolases"/>
    <property type="match status" value="1"/>
</dbReference>
<feature type="domain" description="Carboxylesterase type B" evidence="4">
    <location>
        <begin position="27"/>
        <end position="543"/>
    </location>
</feature>
<reference evidence="5" key="1">
    <citation type="journal article" date="2023" name="PLoS Negl. Trop. Dis.">
        <title>A genome sequence for Biomphalaria pfeifferi, the major vector snail for the human-infecting parasite Schistosoma mansoni.</title>
        <authorList>
            <person name="Bu L."/>
            <person name="Lu L."/>
            <person name="Laidemitt M.R."/>
            <person name="Zhang S.M."/>
            <person name="Mutuku M."/>
            <person name="Mkoji G."/>
            <person name="Steinauer M."/>
            <person name="Loker E.S."/>
        </authorList>
    </citation>
    <scope>NUCLEOTIDE SEQUENCE</scope>
    <source>
        <strain evidence="5">KasaAsao</strain>
    </source>
</reference>
<dbReference type="AlphaFoldDB" id="A0AAD8AVR8"/>
<dbReference type="GO" id="GO:0016787">
    <property type="term" value="F:hydrolase activity"/>
    <property type="evidence" value="ECO:0007669"/>
    <property type="project" value="UniProtKB-KW"/>
</dbReference>
<feature type="chain" id="PRO_5041766414" description="Carboxylic ester hydrolase" evidence="3">
    <location>
        <begin position="23"/>
        <end position="551"/>
    </location>
</feature>
<sequence length="551" mass="61109">VSAKVFTLLSICWVSLLFLTTAAPVSTTIVGTPLGSVQGLIEIAVNNQSYLSFRGIPYAKPPVGKLRFAKPESLPVSKSDSVIDATRFGASCIQNVAELAPGETISEDCLFLNVYVKDLSRKQRKVLVWIHGGAFVFGSPYIYTPGSIVTNEDIIVVSINYRLGVLGFLSTEDISGPGNYGLWDQISAITWVKNNIEAFGGDANDITIAGESAGGASASILSISPATKDLFTKVYSHSGFATSLFNNYKSAKSDAIALAKKLDCYQISSSSEAIIECLRNKPVSSLVPDVDPIRITFVPRVDEELLPRSPMKLFEDEEYLLGVGFHKRDYLIALNNNEASAVHKRYYPARDAFYFLFNGTTEQKDAIWKQLIVATNVADRFEVQTPNASAVNVVSSWYENRYDGQNGYPILLTDVNFVIPAFDILDAASQCPASRVWFTYFNHYPKYLTGPEKGMLHGLDIAYWFDVPLATMNAFIQAGAVDDFTETDEKIKKIFTSFIGDFVRGQVDSTRWPHYKPEDGLYLELNDQPVVKKQLAQETRHFWKTELPKSL</sequence>
<dbReference type="Proteomes" id="UP001233172">
    <property type="component" value="Unassembled WGS sequence"/>
</dbReference>
<evidence type="ECO:0000256" key="2">
    <source>
        <dbReference type="ARBA" id="ARBA00022801"/>
    </source>
</evidence>
<dbReference type="PANTHER" id="PTHR11559">
    <property type="entry name" value="CARBOXYLESTERASE"/>
    <property type="match status" value="1"/>
</dbReference>
<dbReference type="EMBL" id="JASAOG010000219">
    <property type="protein sequence ID" value="KAK0043321.1"/>
    <property type="molecule type" value="Genomic_DNA"/>
</dbReference>
<evidence type="ECO:0000259" key="4">
    <source>
        <dbReference type="Pfam" id="PF00135"/>
    </source>
</evidence>
<evidence type="ECO:0000256" key="3">
    <source>
        <dbReference type="RuleBase" id="RU361235"/>
    </source>
</evidence>
<dbReference type="InterPro" id="IPR050309">
    <property type="entry name" value="Type-B_Carboxylest/Lipase"/>
</dbReference>
<dbReference type="PROSITE" id="PS00122">
    <property type="entry name" value="CARBOXYLESTERASE_B_1"/>
    <property type="match status" value="1"/>
</dbReference>
<evidence type="ECO:0000313" key="6">
    <source>
        <dbReference type="Proteomes" id="UP001233172"/>
    </source>
</evidence>
<dbReference type="Pfam" id="PF00135">
    <property type="entry name" value="COesterase"/>
    <property type="match status" value="1"/>
</dbReference>
<keyword evidence="2 3" id="KW-0378">Hydrolase</keyword>
<protein>
    <recommendedName>
        <fullName evidence="3">Carboxylic ester hydrolase</fullName>
        <ecNumber evidence="3">3.1.1.-</ecNumber>
    </recommendedName>
</protein>
<comment type="similarity">
    <text evidence="1 3">Belongs to the type-B carboxylesterase/lipase family.</text>
</comment>
<feature type="signal peptide" evidence="3">
    <location>
        <begin position="1"/>
        <end position="22"/>
    </location>
</feature>
<dbReference type="InterPro" id="IPR019826">
    <property type="entry name" value="Carboxylesterase_B_AS"/>
</dbReference>
<keyword evidence="3" id="KW-0732">Signal</keyword>
<organism evidence="5 6">
    <name type="scientific">Biomphalaria pfeifferi</name>
    <name type="common">Bloodfluke planorb</name>
    <name type="synonym">Freshwater snail</name>
    <dbReference type="NCBI Taxonomy" id="112525"/>
    <lineage>
        <taxon>Eukaryota</taxon>
        <taxon>Metazoa</taxon>
        <taxon>Spiralia</taxon>
        <taxon>Lophotrochozoa</taxon>
        <taxon>Mollusca</taxon>
        <taxon>Gastropoda</taxon>
        <taxon>Heterobranchia</taxon>
        <taxon>Euthyneura</taxon>
        <taxon>Panpulmonata</taxon>
        <taxon>Hygrophila</taxon>
        <taxon>Lymnaeoidea</taxon>
        <taxon>Planorbidae</taxon>
        <taxon>Biomphalaria</taxon>
    </lineage>
</organism>
<keyword evidence="6" id="KW-1185">Reference proteome</keyword>
<proteinExistence type="inferred from homology"/>
<feature type="non-terminal residue" evidence="5">
    <location>
        <position position="551"/>
    </location>
</feature>
<reference evidence="5" key="2">
    <citation type="submission" date="2023-04" db="EMBL/GenBank/DDBJ databases">
        <authorList>
            <person name="Bu L."/>
            <person name="Lu L."/>
            <person name="Laidemitt M.R."/>
            <person name="Zhang S.M."/>
            <person name="Mutuku M."/>
            <person name="Mkoji G."/>
            <person name="Steinauer M."/>
            <person name="Loker E.S."/>
        </authorList>
    </citation>
    <scope>NUCLEOTIDE SEQUENCE</scope>
    <source>
        <strain evidence="5">KasaAsao</strain>
        <tissue evidence="5">Whole Snail</tissue>
    </source>
</reference>
<accession>A0AAD8AVR8</accession>
<evidence type="ECO:0000256" key="1">
    <source>
        <dbReference type="ARBA" id="ARBA00005964"/>
    </source>
</evidence>
<dbReference type="InterPro" id="IPR002018">
    <property type="entry name" value="CarbesteraseB"/>
</dbReference>
<evidence type="ECO:0000313" key="5">
    <source>
        <dbReference type="EMBL" id="KAK0043321.1"/>
    </source>
</evidence>
<name>A0AAD8AVR8_BIOPF</name>
<comment type="caution">
    <text evidence="5">The sequence shown here is derived from an EMBL/GenBank/DDBJ whole genome shotgun (WGS) entry which is preliminary data.</text>
</comment>
<gene>
    <name evidence="5" type="ORF">Bpfe_027222</name>
</gene>
<dbReference type="Gene3D" id="3.40.50.1820">
    <property type="entry name" value="alpha/beta hydrolase"/>
    <property type="match status" value="1"/>
</dbReference>
<dbReference type="EC" id="3.1.1.-" evidence="3"/>